<comment type="caution">
    <text evidence="7">The sequence shown here is derived from an EMBL/GenBank/DDBJ whole genome shotgun (WGS) entry which is preliminary data.</text>
</comment>
<gene>
    <name evidence="7" type="ORF">Tsubulata_037690</name>
</gene>
<dbReference type="Pfam" id="PF02042">
    <property type="entry name" value="RWP-RK"/>
    <property type="match status" value="1"/>
</dbReference>
<feature type="region of interest" description="Disordered" evidence="5">
    <location>
        <begin position="183"/>
        <end position="227"/>
    </location>
</feature>
<dbReference type="OrthoDB" id="6270329at2759"/>
<proteinExistence type="predicted"/>
<feature type="compositionally biased region" description="Basic and acidic residues" evidence="5">
    <location>
        <begin position="216"/>
        <end position="225"/>
    </location>
</feature>
<organism evidence="7 8">
    <name type="scientific">Turnera subulata</name>
    <dbReference type="NCBI Taxonomy" id="218843"/>
    <lineage>
        <taxon>Eukaryota</taxon>
        <taxon>Viridiplantae</taxon>
        <taxon>Streptophyta</taxon>
        <taxon>Embryophyta</taxon>
        <taxon>Tracheophyta</taxon>
        <taxon>Spermatophyta</taxon>
        <taxon>Magnoliopsida</taxon>
        <taxon>eudicotyledons</taxon>
        <taxon>Gunneridae</taxon>
        <taxon>Pentapetalae</taxon>
        <taxon>rosids</taxon>
        <taxon>fabids</taxon>
        <taxon>Malpighiales</taxon>
        <taxon>Passifloraceae</taxon>
        <taxon>Turnera</taxon>
    </lineage>
</organism>
<evidence type="ECO:0000256" key="5">
    <source>
        <dbReference type="SAM" id="MobiDB-lite"/>
    </source>
</evidence>
<name>A0A9Q0G1J4_9ROSI</name>
<evidence type="ECO:0000256" key="4">
    <source>
        <dbReference type="ARBA" id="ARBA00023242"/>
    </source>
</evidence>
<feature type="region of interest" description="Disordered" evidence="5">
    <location>
        <begin position="1"/>
        <end position="38"/>
    </location>
</feature>
<dbReference type="GO" id="GO:0003677">
    <property type="term" value="F:DNA binding"/>
    <property type="evidence" value="ECO:0007669"/>
    <property type="project" value="UniProtKB-KW"/>
</dbReference>
<reference evidence="7" key="1">
    <citation type="submission" date="2022-02" db="EMBL/GenBank/DDBJ databases">
        <authorList>
            <person name="Henning P.M."/>
            <person name="McCubbin A.G."/>
            <person name="Shore J.S."/>
        </authorList>
    </citation>
    <scope>NUCLEOTIDE SEQUENCE</scope>
    <source>
        <strain evidence="7">F60SS</strain>
        <tissue evidence="7">Leaves</tissue>
    </source>
</reference>
<feature type="compositionally biased region" description="Polar residues" evidence="5">
    <location>
        <begin position="107"/>
        <end position="120"/>
    </location>
</feature>
<dbReference type="PROSITE" id="PS51519">
    <property type="entry name" value="RWP_RK"/>
    <property type="match status" value="1"/>
</dbReference>
<feature type="region of interest" description="Disordered" evidence="5">
    <location>
        <begin position="104"/>
        <end position="125"/>
    </location>
</feature>
<keyword evidence="3" id="KW-0804">Transcription</keyword>
<dbReference type="InterPro" id="IPR003035">
    <property type="entry name" value="RWP-RK_dom"/>
</dbReference>
<protein>
    <recommendedName>
        <fullName evidence="6">RWP-RK domain-containing protein</fullName>
    </recommendedName>
</protein>
<evidence type="ECO:0000259" key="6">
    <source>
        <dbReference type="PROSITE" id="PS51519"/>
    </source>
</evidence>
<keyword evidence="8" id="KW-1185">Reference proteome</keyword>
<dbReference type="PANTHER" id="PTHR48460:SF1">
    <property type="entry name" value="RWP-RK DOMAIN-CONTAINING PROTEIN"/>
    <property type="match status" value="1"/>
</dbReference>
<keyword evidence="1" id="KW-0805">Transcription regulation</keyword>
<dbReference type="EMBL" id="JAKUCV010002759">
    <property type="protein sequence ID" value="KAJ4841508.1"/>
    <property type="molecule type" value="Genomic_DNA"/>
</dbReference>
<keyword evidence="2" id="KW-0238">DNA-binding</keyword>
<dbReference type="Proteomes" id="UP001141552">
    <property type="component" value="Unassembled WGS sequence"/>
</dbReference>
<reference evidence="7" key="2">
    <citation type="journal article" date="2023" name="Plants (Basel)">
        <title>Annotation of the Turnera subulata (Passifloraceae) Draft Genome Reveals the S-Locus Evolved after the Divergence of Turneroideae from Passifloroideae in a Stepwise Manner.</title>
        <authorList>
            <person name="Henning P.M."/>
            <person name="Roalson E.H."/>
            <person name="Mir W."/>
            <person name="McCubbin A.G."/>
            <person name="Shore J.S."/>
        </authorList>
    </citation>
    <scope>NUCLEOTIDE SEQUENCE</scope>
    <source>
        <strain evidence="7">F60SS</strain>
    </source>
</reference>
<keyword evidence="4" id="KW-0539">Nucleus</keyword>
<evidence type="ECO:0000256" key="3">
    <source>
        <dbReference type="ARBA" id="ARBA00023163"/>
    </source>
</evidence>
<evidence type="ECO:0000256" key="1">
    <source>
        <dbReference type="ARBA" id="ARBA00023015"/>
    </source>
</evidence>
<evidence type="ECO:0000313" key="8">
    <source>
        <dbReference type="Proteomes" id="UP001141552"/>
    </source>
</evidence>
<sequence length="285" mass="30677">MNSQQQATGKAATATATPSSSASTNPNSNPNPPLLTLDDISTQFSVPLSDAANNLGVCVSVLKKICRENGLDRWPYRKFLAGKTIEDIKKHAIRERNKGLAELAKSGRQSGSQHQSNENAKLQGAMSPQKLQQGSNILPGRQPIIITPALTKGLLGSDEFKYGFPRDGLSTVSDKWWGRSPADGNTGIEVVGTETDDDGEHQSEEKVDGAGSLSVLDRERPENGKAVDGIDASGNCLLTTVRKRTVEEGREALKLGVYRAYGVKKIGRRQRALLVLIFGSSLPNR</sequence>
<feature type="compositionally biased region" description="Low complexity" evidence="5">
    <location>
        <begin position="11"/>
        <end position="28"/>
    </location>
</feature>
<evidence type="ECO:0000313" key="7">
    <source>
        <dbReference type="EMBL" id="KAJ4841508.1"/>
    </source>
</evidence>
<dbReference type="PANTHER" id="PTHR48460">
    <property type="entry name" value="RWP-RK DOMAIN-CONTAINING PROTEIN"/>
    <property type="match status" value="1"/>
</dbReference>
<feature type="domain" description="RWP-RK" evidence="6">
    <location>
        <begin position="11"/>
        <end position="103"/>
    </location>
</feature>
<evidence type="ECO:0000256" key="2">
    <source>
        <dbReference type="ARBA" id="ARBA00023125"/>
    </source>
</evidence>
<accession>A0A9Q0G1J4</accession>
<dbReference type="AlphaFoldDB" id="A0A9Q0G1J4"/>